<organism evidence="1 2">
    <name type="scientific">Paenibacillus filicis</name>
    <dbReference type="NCBI Taxonomy" id="669464"/>
    <lineage>
        <taxon>Bacteria</taxon>
        <taxon>Bacillati</taxon>
        <taxon>Bacillota</taxon>
        <taxon>Bacilli</taxon>
        <taxon>Bacillales</taxon>
        <taxon>Paenibacillaceae</taxon>
        <taxon>Paenibacillus</taxon>
    </lineage>
</organism>
<dbReference type="EMBL" id="JBBPCC010000021">
    <property type="protein sequence ID" value="MEK8131392.1"/>
    <property type="molecule type" value="Genomic_DNA"/>
</dbReference>
<protein>
    <submittedName>
        <fullName evidence="1">Siphovirus Gp157 family protein</fullName>
    </submittedName>
</protein>
<keyword evidence="2" id="KW-1185">Reference proteome</keyword>
<gene>
    <name evidence="1" type="ORF">WMW72_26125</name>
</gene>
<accession>A0ABU9DRA7</accession>
<evidence type="ECO:0000313" key="1">
    <source>
        <dbReference type="EMBL" id="MEK8131392.1"/>
    </source>
</evidence>
<evidence type="ECO:0000313" key="2">
    <source>
        <dbReference type="Proteomes" id="UP001469365"/>
    </source>
</evidence>
<name>A0ABU9DRA7_9BACL</name>
<dbReference type="Pfam" id="PF05565">
    <property type="entry name" value="Sipho_Gp157"/>
    <property type="match status" value="1"/>
</dbReference>
<sequence length="158" mass="17849">MQLYKISDNMVAVLELIESGQDGLEDVLEALNLSFEDKAENISKLYRSLLADRDACKAEAHRLSERAKHFDGQAERLKSYLEVQMQKIGMDKVTSSLFKIRLQMNPPSVVITDQSLLPGEYYTYPQPQVSKTKIKEDLTSGVEVPGAELKQEKSLRIS</sequence>
<proteinExistence type="predicted"/>
<dbReference type="Proteomes" id="UP001469365">
    <property type="component" value="Unassembled WGS sequence"/>
</dbReference>
<comment type="caution">
    <text evidence="1">The sequence shown here is derived from an EMBL/GenBank/DDBJ whole genome shotgun (WGS) entry which is preliminary data.</text>
</comment>
<reference evidence="1 2" key="1">
    <citation type="submission" date="2024-04" db="EMBL/GenBank/DDBJ databases">
        <title>draft genome sequnece of Paenibacillus filicis.</title>
        <authorList>
            <person name="Kim D.-U."/>
        </authorList>
    </citation>
    <scope>NUCLEOTIDE SEQUENCE [LARGE SCALE GENOMIC DNA]</scope>
    <source>
        <strain evidence="1 2">KACC14197</strain>
    </source>
</reference>
<dbReference type="InterPro" id="IPR008840">
    <property type="entry name" value="Sipho_Gp157"/>
</dbReference>
<dbReference type="RefSeq" id="WP_341418528.1">
    <property type="nucleotide sequence ID" value="NZ_JBBPCC010000021.1"/>
</dbReference>